<dbReference type="Proteomes" id="UP001152747">
    <property type="component" value="Unassembled WGS sequence"/>
</dbReference>
<protein>
    <submittedName>
        <fullName evidence="1">Uncharacterized protein</fullName>
    </submittedName>
</protein>
<proteinExistence type="predicted"/>
<comment type="caution">
    <text evidence="1">The sequence shown here is derived from an EMBL/GenBank/DDBJ whole genome shotgun (WGS) entry which is preliminary data.</text>
</comment>
<keyword evidence="2" id="KW-1185">Reference proteome</keyword>
<name>A0A9P1N6H1_9PELO</name>
<organism evidence="1 2">
    <name type="scientific">Caenorhabditis angaria</name>
    <dbReference type="NCBI Taxonomy" id="860376"/>
    <lineage>
        <taxon>Eukaryota</taxon>
        <taxon>Metazoa</taxon>
        <taxon>Ecdysozoa</taxon>
        <taxon>Nematoda</taxon>
        <taxon>Chromadorea</taxon>
        <taxon>Rhabditida</taxon>
        <taxon>Rhabditina</taxon>
        <taxon>Rhabditomorpha</taxon>
        <taxon>Rhabditoidea</taxon>
        <taxon>Rhabditidae</taxon>
        <taxon>Peloderinae</taxon>
        <taxon>Caenorhabditis</taxon>
    </lineage>
</organism>
<evidence type="ECO:0000313" key="2">
    <source>
        <dbReference type="Proteomes" id="UP001152747"/>
    </source>
</evidence>
<evidence type="ECO:0000313" key="1">
    <source>
        <dbReference type="EMBL" id="CAI5451644.1"/>
    </source>
</evidence>
<sequence length="228" mass="25735">MNKNFIFSYTKTNSPLFRFADEIMKFSSFALFLVQLFFARNVLAINCITCISPDTQYGAAVRRQFATQTDVFLRPHGVTTPNCSKELNLDRLDQMDAQICAKDSMCVTLFPNLPNTTFAARGCFEQLLRYNLRGYAELRSQGCYMVQSLPAFQNNIPIDYVICTCNGNYCNTMPIPSTVPKPYSFGTSKILQVSSIYPEGPLQIISSSVSRFIYLSATVILFIISIYL</sequence>
<gene>
    <name evidence="1" type="ORF">CAMP_LOCUS14281</name>
</gene>
<reference evidence="1" key="1">
    <citation type="submission" date="2022-11" db="EMBL/GenBank/DDBJ databases">
        <authorList>
            <person name="Kikuchi T."/>
        </authorList>
    </citation>
    <scope>NUCLEOTIDE SEQUENCE</scope>
    <source>
        <strain evidence="1">PS1010</strain>
    </source>
</reference>
<dbReference type="OrthoDB" id="5858637at2759"/>
<dbReference type="EMBL" id="CANHGI010000005">
    <property type="protein sequence ID" value="CAI5451644.1"/>
    <property type="molecule type" value="Genomic_DNA"/>
</dbReference>
<accession>A0A9P1N6H1</accession>
<dbReference type="AlphaFoldDB" id="A0A9P1N6H1"/>